<dbReference type="InterPro" id="IPR029058">
    <property type="entry name" value="AB_hydrolase_fold"/>
</dbReference>
<name>A0A6G7VM27_9RHOB</name>
<evidence type="ECO:0000313" key="4">
    <source>
        <dbReference type="Proteomes" id="UP000500791"/>
    </source>
</evidence>
<dbReference type="SUPFAM" id="SSF53474">
    <property type="entry name" value="alpha/beta-Hydrolases"/>
    <property type="match status" value="1"/>
</dbReference>
<gene>
    <name evidence="3" type="ORF">G8E03_08775</name>
</gene>
<sequence length="312" mass="33882">MAEPAPLHSDLSGAPAGGTATFHRTSDGIRVRIATWSGGTRGTALILPGRTEYIEKYAQVIAHLIGMGFSVACIDWRGQGLSTRINDTTELGHVKHFWEYQHDVASLLSAVADMPRPLHMFAHSMGGAIGLRALIEGLPAASASFSAPMWGLHLPALQGFFAPFVLRTLRIFGQGENFAPGARGAAHVALRGYKGNPLTTDPEQYRRMQMLIEEIPDLALGPPSVGWLAAAFDEMDALFDTDLPDLPILAGCGTGDTVVSYSAVVSQLERMRRATFVNVEGAKHELWMERPELRDPFWDAISRHIANVEATL</sequence>
<dbReference type="InterPro" id="IPR051044">
    <property type="entry name" value="MAG_DAG_Lipase"/>
</dbReference>
<dbReference type="GO" id="GO:0016787">
    <property type="term" value="F:hydrolase activity"/>
    <property type="evidence" value="ECO:0007669"/>
    <property type="project" value="UniProtKB-KW"/>
</dbReference>
<reference evidence="3 4" key="1">
    <citation type="submission" date="2020-03" db="EMBL/GenBank/DDBJ databases">
        <title>Complete genome sequence of Monaibacterium sp. ALG8 with diverse plasmids.</title>
        <authorList>
            <person name="Sun C."/>
        </authorList>
    </citation>
    <scope>NUCLEOTIDE SEQUENCE [LARGE SCALE GENOMIC DNA]</scope>
    <source>
        <strain evidence="3 4">ALG8</strain>
    </source>
</reference>
<dbReference type="Gene3D" id="3.40.50.1820">
    <property type="entry name" value="alpha/beta hydrolase"/>
    <property type="match status" value="1"/>
</dbReference>
<dbReference type="EMBL" id="CP049811">
    <property type="protein sequence ID" value="QIK40847.1"/>
    <property type="molecule type" value="Genomic_DNA"/>
</dbReference>
<dbReference type="Proteomes" id="UP000500791">
    <property type="component" value="Chromosome"/>
</dbReference>
<accession>A0A6G7VM27</accession>
<organism evidence="3 4">
    <name type="scientific">Pontivivens nitratireducens</name>
    <dbReference type="NCBI Taxonomy" id="2758038"/>
    <lineage>
        <taxon>Bacteria</taxon>
        <taxon>Pseudomonadati</taxon>
        <taxon>Pseudomonadota</taxon>
        <taxon>Alphaproteobacteria</taxon>
        <taxon>Rhodobacterales</taxon>
        <taxon>Paracoccaceae</taxon>
        <taxon>Pontivivens</taxon>
    </lineage>
</organism>
<proteinExistence type="predicted"/>
<evidence type="ECO:0000259" key="2">
    <source>
        <dbReference type="Pfam" id="PF12146"/>
    </source>
</evidence>
<dbReference type="InterPro" id="IPR022742">
    <property type="entry name" value="Hydrolase_4"/>
</dbReference>
<dbReference type="KEGG" id="mon:G8E03_08775"/>
<dbReference type="AlphaFoldDB" id="A0A6G7VM27"/>
<feature type="region of interest" description="Disordered" evidence="1">
    <location>
        <begin position="1"/>
        <end position="22"/>
    </location>
</feature>
<keyword evidence="4" id="KW-1185">Reference proteome</keyword>
<keyword evidence="3" id="KW-0378">Hydrolase</keyword>
<dbReference type="PANTHER" id="PTHR11614">
    <property type="entry name" value="PHOSPHOLIPASE-RELATED"/>
    <property type="match status" value="1"/>
</dbReference>
<protein>
    <submittedName>
        <fullName evidence="3">Alpha/beta hydrolase</fullName>
    </submittedName>
</protein>
<evidence type="ECO:0000256" key="1">
    <source>
        <dbReference type="SAM" id="MobiDB-lite"/>
    </source>
</evidence>
<feature type="domain" description="Serine aminopeptidase S33" evidence="2">
    <location>
        <begin position="40"/>
        <end position="290"/>
    </location>
</feature>
<dbReference type="Pfam" id="PF12146">
    <property type="entry name" value="Hydrolase_4"/>
    <property type="match status" value="1"/>
</dbReference>
<dbReference type="RefSeq" id="WP_166190749.1">
    <property type="nucleotide sequence ID" value="NZ_CP049811.1"/>
</dbReference>
<evidence type="ECO:0000313" key="3">
    <source>
        <dbReference type="EMBL" id="QIK40847.1"/>
    </source>
</evidence>